<evidence type="ECO:0000259" key="1">
    <source>
        <dbReference type="Pfam" id="PF22494"/>
    </source>
</evidence>
<accession>A0A3B0ZQ16</accession>
<protein>
    <submittedName>
        <fullName evidence="2">Alkaline phosphatase</fullName>
        <ecNumber evidence="2">3.1.3.1</ecNumber>
    </submittedName>
</protein>
<dbReference type="InterPro" id="IPR055188">
    <property type="entry name" value="Choice_anch_I"/>
</dbReference>
<dbReference type="GO" id="GO:0004035">
    <property type="term" value="F:alkaline phosphatase activity"/>
    <property type="evidence" value="ECO:0007669"/>
    <property type="project" value="UniProtKB-EC"/>
</dbReference>
<dbReference type="PANTHER" id="PTHR46928">
    <property type="entry name" value="MESENCHYME-SPECIFIC CELL SURFACE GLYCOPROTEIN"/>
    <property type="match status" value="1"/>
</dbReference>
<feature type="domain" description="Choice-of-anchor I" evidence="1">
    <location>
        <begin position="5"/>
        <end position="90"/>
    </location>
</feature>
<dbReference type="SUPFAM" id="SSF50969">
    <property type="entry name" value="YVTN repeat-like/Quinoprotein amine dehydrogenase"/>
    <property type="match status" value="1"/>
</dbReference>
<keyword evidence="2" id="KW-0378">Hydrolase</keyword>
<organism evidence="2">
    <name type="scientific">hydrothermal vent metagenome</name>
    <dbReference type="NCBI Taxonomy" id="652676"/>
    <lineage>
        <taxon>unclassified sequences</taxon>
        <taxon>metagenomes</taxon>
        <taxon>ecological metagenomes</taxon>
    </lineage>
</organism>
<dbReference type="Pfam" id="PF22494">
    <property type="entry name" value="choice_anch_I"/>
    <property type="match status" value="1"/>
</dbReference>
<dbReference type="EC" id="3.1.3.1" evidence="2"/>
<name>A0A3B0ZQ16_9ZZZZ</name>
<dbReference type="InterPro" id="IPR011044">
    <property type="entry name" value="Quino_amine_DH_bsu"/>
</dbReference>
<dbReference type="InterPro" id="IPR052956">
    <property type="entry name" value="Mesenchyme-surface_protein"/>
</dbReference>
<proteinExistence type="predicted"/>
<dbReference type="AlphaFoldDB" id="A0A3B0ZQ16"/>
<dbReference type="EMBL" id="UOFU01000036">
    <property type="protein sequence ID" value="VAW93771.1"/>
    <property type="molecule type" value="Genomic_DNA"/>
</dbReference>
<dbReference type="Gene3D" id="2.130.10.10">
    <property type="entry name" value="YVTN repeat-like/Quinoprotein amine dehydrogenase"/>
    <property type="match status" value="1"/>
</dbReference>
<reference evidence="2" key="1">
    <citation type="submission" date="2018-06" db="EMBL/GenBank/DDBJ databases">
        <authorList>
            <person name="Zhirakovskaya E."/>
        </authorList>
    </citation>
    <scope>NUCLEOTIDE SEQUENCE</scope>
</reference>
<dbReference type="PANTHER" id="PTHR46928:SF1">
    <property type="entry name" value="MESENCHYME-SPECIFIC CELL SURFACE GLYCOPROTEIN"/>
    <property type="match status" value="1"/>
</dbReference>
<evidence type="ECO:0000313" key="2">
    <source>
        <dbReference type="EMBL" id="VAW93771.1"/>
    </source>
</evidence>
<sequence length="103" mass="11208">MREAVSAALRARNSADVVSVNFQSFTMATIDPNINIYGPAASVVQDLEPEYIAISKNSKTAYVALQENNAIAVIDIETAAVTKLFALGGKVLYINLYWPLLMK</sequence>
<dbReference type="InterPro" id="IPR015943">
    <property type="entry name" value="WD40/YVTN_repeat-like_dom_sf"/>
</dbReference>
<gene>
    <name evidence="2" type="ORF">MNBD_GAMMA20-380</name>
</gene>